<keyword evidence="3" id="KW-1185">Reference proteome</keyword>
<protein>
    <recommendedName>
        <fullName evidence="4">Mobilization protein MobC</fullName>
    </recommendedName>
</protein>
<evidence type="ECO:0000313" key="2">
    <source>
        <dbReference type="EMBL" id="PRY35055.1"/>
    </source>
</evidence>
<evidence type="ECO:0000313" key="3">
    <source>
        <dbReference type="Proteomes" id="UP000238375"/>
    </source>
</evidence>
<dbReference type="Proteomes" id="UP000238375">
    <property type="component" value="Unassembled WGS sequence"/>
</dbReference>
<proteinExistence type="predicted"/>
<evidence type="ECO:0000256" key="1">
    <source>
        <dbReference type="SAM" id="MobiDB-lite"/>
    </source>
</evidence>
<dbReference type="EMBL" id="PVTE01000015">
    <property type="protein sequence ID" value="PRY35055.1"/>
    <property type="molecule type" value="Genomic_DNA"/>
</dbReference>
<dbReference type="Pfam" id="PF19514">
    <property type="entry name" value="MobC_2"/>
    <property type="match status" value="1"/>
</dbReference>
<gene>
    <name evidence="2" type="ORF">CLV58_115138</name>
</gene>
<sequence>MENTRNTGGRPELPPDQQSTKRINVRLTQEEYEAFVQRRETVQSKDMSDFIRCVILDRPLPVKEAITTYQSSVLSQLAEIRDDVLRIGVNVNQSVKRINSMTDYRDLQRETANLSGQVERLNSQLTTLIKHLATPTDGRADQ</sequence>
<comment type="caution">
    <text evidence="2">The sequence shown here is derived from an EMBL/GenBank/DDBJ whole genome shotgun (WGS) entry which is preliminary data.</text>
</comment>
<evidence type="ECO:0008006" key="4">
    <source>
        <dbReference type="Google" id="ProtNLM"/>
    </source>
</evidence>
<feature type="region of interest" description="Disordered" evidence="1">
    <location>
        <begin position="1"/>
        <end position="20"/>
    </location>
</feature>
<dbReference type="AlphaFoldDB" id="A0A2T0SNS7"/>
<dbReference type="InterPro" id="IPR045788">
    <property type="entry name" value="MobC_2"/>
</dbReference>
<dbReference type="OrthoDB" id="953151at2"/>
<reference evidence="2 3" key="1">
    <citation type="submission" date="2018-03" db="EMBL/GenBank/DDBJ databases">
        <title>Genomic Encyclopedia of Archaeal and Bacterial Type Strains, Phase II (KMG-II): from individual species to whole genera.</title>
        <authorList>
            <person name="Goeker M."/>
        </authorList>
    </citation>
    <scope>NUCLEOTIDE SEQUENCE [LARGE SCALE GENOMIC DNA]</scope>
    <source>
        <strain evidence="2 3">DSM 28354</strain>
    </source>
</reference>
<name>A0A2T0SNS7_9BACT</name>
<accession>A0A2T0SNS7</accession>
<organism evidence="2 3">
    <name type="scientific">Spirosoma oryzae</name>
    <dbReference type="NCBI Taxonomy" id="1469603"/>
    <lineage>
        <taxon>Bacteria</taxon>
        <taxon>Pseudomonadati</taxon>
        <taxon>Bacteroidota</taxon>
        <taxon>Cytophagia</taxon>
        <taxon>Cytophagales</taxon>
        <taxon>Cytophagaceae</taxon>
        <taxon>Spirosoma</taxon>
    </lineage>
</organism>
<dbReference type="RefSeq" id="WP_106139190.1">
    <property type="nucleotide sequence ID" value="NZ_PVTE01000015.1"/>
</dbReference>